<protein>
    <submittedName>
        <fullName evidence="1">Uncharacterized protein</fullName>
    </submittedName>
</protein>
<gene>
    <name evidence="1" type="ORF">ARMGADRAFT_1078992</name>
</gene>
<keyword evidence="2" id="KW-1185">Reference proteome</keyword>
<accession>A0A2H3DJP4</accession>
<dbReference type="Proteomes" id="UP000217790">
    <property type="component" value="Unassembled WGS sequence"/>
</dbReference>
<organism evidence="1 2">
    <name type="scientific">Armillaria gallica</name>
    <name type="common">Bulbous honey fungus</name>
    <name type="synonym">Armillaria bulbosa</name>
    <dbReference type="NCBI Taxonomy" id="47427"/>
    <lineage>
        <taxon>Eukaryota</taxon>
        <taxon>Fungi</taxon>
        <taxon>Dikarya</taxon>
        <taxon>Basidiomycota</taxon>
        <taxon>Agaricomycotina</taxon>
        <taxon>Agaricomycetes</taxon>
        <taxon>Agaricomycetidae</taxon>
        <taxon>Agaricales</taxon>
        <taxon>Marasmiineae</taxon>
        <taxon>Physalacriaceae</taxon>
        <taxon>Armillaria</taxon>
    </lineage>
</organism>
<dbReference type="InParanoid" id="A0A2H3DJP4"/>
<evidence type="ECO:0000313" key="2">
    <source>
        <dbReference type="Proteomes" id="UP000217790"/>
    </source>
</evidence>
<name>A0A2H3DJP4_ARMGA</name>
<dbReference type="AlphaFoldDB" id="A0A2H3DJP4"/>
<proteinExistence type="predicted"/>
<sequence length="209" mass="23518">MEGTISLLSLYPEAKDISFALWPRVHVSWIPAAQTVVSNMTSLIIYITHDTQDIRFHMDHIIFSCLTLLTLACVRQAEAMHQAAGTFHFRYIRGILNQIVPTLRVLWLDTIPIMLADHIAILDIVPNIRSLTIRDPHTNPHTHDAAPDIGASSQWLQHLANPAVLSLLQPLTFIQRHAIIEKDLKNLISSCSPGCVIHHFLDDATCFLK</sequence>
<reference evidence="2" key="1">
    <citation type="journal article" date="2017" name="Nat. Ecol. Evol.">
        <title>Genome expansion and lineage-specific genetic innovations in the forest pathogenic fungi Armillaria.</title>
        <authorList>
            <person name="Sipos G."/>
            <person name="Prasanna A.N."/>
            <person name="Walter M.C."/>
            <person name="O'Connor E."/>
            <person name="Balint B."/>
            <person name="Krizsan K."/>
            <person name="Kiss B."/>
            <person name="Hess J."/>
            <person name="Varga T."/>
            <person name="Slot J."/>
            <person name="Riley R."/>
            <person name="Boka B."/>
            <person name="Rigling D."/>
            <person name="Barry K."/>
            <person name="Lee J."/>
            <person name="Mihaltcheva S."/>
            <person name="LaButti K."/>
            <person name="Lipzen A."/>
            <person name="Waldron R."/>
            <person name="Moloney N.M."/>
            <person name="Sperisen C."/>
            <person name="Kredics L."/>
            <person name="Vagvoelgyi C."/>
            <person name="Patrignani A."/>
            <person name="Fitzpatrick D."/>
            <person name="Nagy I."/>
            <person name="Doyle S."/>
            <person name="Anderson J.B."/>
            <person name="Grigoriev I.V."/>
            <person name="Gueldener U."/>
            <person name="Muensterkoetter M."/>
            <person name="Nagy L.G."/>
        </authorList>
    </citation>
    <scope>NUCLEOTIDE SEQUENCE [LARGE SCALE GENOMIC DNA]</scope>
    <source>
        <strain evidence="2">Ar21-2</strain>
    </source>
</reference>
<evidence type="ECO:0000313" key="1">
    <source>
        <dbReference type="EMBL" id="PBK94300.1"/>
    </source>
</evidence>
<dbReference type="EMBL" id="KZ293654">
    <property type="protein sequence ID" value="PBK94300.1"/>
    <property type="molecule type" value="Genomic_DNA"/>
</dbReference>